<keyword evidence="2" id="KW-1185">Reference proteome</keyword>
<accession>A0AAV0QAM8</accession>
<dbReference type="InterPro" id="IPR009297">
    <property type="entry name" value="DUF952"/>
</dbReference>
<sequence length="130" mass="14033">MEASGGGGGGGEKFVYRICPATEWENLQKDGFTYGGELDKSSGFIHLSDHNQVLSTLNNFFRNTKLDLLLLQIDAGKLGDGLVYESIDGINSFPHFYGPARSFSPLPLDVVIKSDKIVESDGQFGCALLG</sequence>
<dbReference type="Gene3D" id="3.20.170.20">
    <property type="entry name" value="Protein of unknown function DUF952"/>
    <property type="match status" value="1"/>
</dbReference>
<evidence type="ECO:0008006" key="3">
    <source>
        <dbReference type="Google" id="ProtNLM"/>
    </source>
</evidence>
<evidence type="ECO:0000313" key="2">
    <source>
        <dbReference type="Proteomes" id="UP001154282"/>
    </source>
</evidence>
<name>A0AAV0QAM8_9ROSI</name>
<protein>
    <recommendedName>
        <fullName evidence="3">DUF952 domain-containing protein</fullName>
    </recommendedName>
</protein>
<proteinExistence type="predicted"/>
<gene>
    <name evidence="1" type="ORF">LITE_LOCUS42094</name>
</gene>
<dbReference type="Pfam" id="PF06108">
    <property type="entry name" value="DUF952"/>
    <property type="match status" value="1"/>
</dbReference>
<dbReference type="AlphaFoldDB" id="A0AAV0QAM8"/>
<organism evidence="1 2">
    <name type="scientific">Linum tenue</name>
    <dbReference type="NCBI Taxonomy" id="586396"/>
    <lineage>
        <taxon>Eukaryota</taxon>
        <taxon>Viridiplantae</taxon>
        <taxon>Streptophyta</taxon>
        <taxon>Embryophyta</taxon>
        <taxon>Tracheophyta</taxon>
        <taxon>Spermatophyta</taxon>
        <taxon>Magnoliopsida</taxon>
        <taxon>eudicotyledons</taxon>
        <taxon>Gunneridae</taxon>
        <taxon>Pentapetalae</taxon>
        <taxon>rosids</taxon>
        <taxon>fabids</taxon>
        <taxon>Malpighiales</taxon>
        <taxon>Linaceae</taxon>
        <taxon>Linum</taxon>
    </lineage>
</organism>
<dbReference type="Proteomes" id="UP001154282">
    <property type="component" value="Unassembled WGS sequence"/>
</dbReference>
<reference evidence="1" key="1">
    <citation type="submission" date="2022-08" db="EMBL/GenBank/DDBJ databases">
        <authorList>
            <person name="Gutierrez-Valencia J."/>
        </authorList>
    </citation>
    <scope>NUCLEOTIDE SEQUENCE</scope>
</reference>
<evidence type="ECO:0000313" key="1">
    <source>
        <dbReference type="EMBL" id="CAI0541423.1"/>
    </source>
</evidence>
<dbReference type="PANTHER" id="PTHR34129:SF1">
    <property type="entry name" value="DUF952 DOMAIN-CONTAINING PROTEIN"/>
    <property type="match status" value="1"/>
</dbReference>
<dbReference type="SUPFAM" id="SSF56399">
    <property type="entry name" value="ADP-ribosylation"/>
    <property type="match status" value="1"/>
</dbReference>
<comment type="caution">
    <text evidence="1">The sequence shown here is derived from an EMBL/GenBank/DDBJ whole genome shotgun (WGS) entry which is preliminary data.</text>
</comment>
<dbReference type="EMBL" id="CAMGYJ010000009">
    <property type="protein sequence ID" value="CAI0541423.1"/>
    <property type="molecule type" value="Genomic_DNA"/>
</dbReference>
<dbReference type="PANTHER" id="PTHR34129">
    <property type="entry name" value="BLR1139 PROTEIN"/>
    <property type="match status" value="1"/>
</dbReference>